<name>A0A327S6X5_9FLAO</name>
<dbReference type="CDD" id="cd00158">
    <property type="entry name" value="RHOD"/>
    <property type="match status" value="1"/>
</dbReference>
<dbReference type="RefSeq" id="WP_245905288.1">
    <property type="nucleotide sequence ID" value="NZ_LZRN01000027.1"/>
</dbReference>
<feature type="domain" description="Rhodanese" evidence="2">
    <location>
        <begin position="38"/>
        <end position="120"/>
    </location>
</feature>
<dbReference type="InterPro" id="IPR001763">
    <property type="entry name" value="Rhodanese-like_dom"/>
</dbReference>
<feature type="chain" id="PRO_5016260424" evidence="1">
    <location>
        <begin position="20"/>
        <end position="120"/>
    </location>
</feature>
<feature type="signal peptide" evidence="1">
    <location>
        <begin position="1"/>
        <end position="19"/>
    </location>
</feature>
<dbReference type="SUPFAM" id="SSF52821">
    <property type="entry name" value="Rhodanese/Cell cycle control phosphatase"/>
    <property type="match status" value="1"/>
</dbReference>
<evidence type="ECO:0000313" key="4">
    <source>
        <dbReference type="Proteomes" id="UP000248987"/>
    </source>
</evidence>
<gene>
    <name evidence="3" type="ORF">LX77_01772</name>
</gene>
<accession>A0A327S6X5</accession>
<proteinExistence type="predicted"/>
<organism evidence="3 4">
    <name type="scientific">Gelidibacter algens</name>
    <dbReference type="NCBI Taxonomy" id="49280"/>
    <lineage>
        <taxon>Bacteria</taxon>
        <taxon>Pseudomonadati</taxon>
        <taxon>Bacteroidota</taxon>
        <taxon>Flavobacteriia</taxon>
        <taxon>Flavobacteriales</taxon>
        <taxon>Flavobacteriaceae</taxon>
        <taxon>Gelidibacter</taxon>
    </lineage>
</organism>
<dbReference type="EMBL" id="QLLQ01000005">
    <property type="protein sequence ID" value="RAJ24776.1"/>
    <property type="molecule type" value="Genomic_DNA"/>
</dbReference>
<dbReference type="SMART" id="SM00450">
    <property type="entry name" value="RHOD"/>
    <property type="match status" value="1"/>
</dbReference>
<dbReference type="PANTHER" id="PTHR45431">
    <property type="entry name" value="RHODANESE-LIKE DOMAIN-CONTAINING PROTEIN 15, CHLOROPLASTIC"/>
    <property type="match status" value="1"/>
</dbReference>
<dbReference type="Proteomes" id="UP000248987">
    <property type="component" value="Unassembled WGS sequence"/>
</dbReference>
<dbReference type="InterPro" id="IPR036873">
    <property type="entry name" value="Rhodanese-like_dom_sf"/>
</dbReference>
<dbReference type="InterPro" id="IPR052367">
    <property type="entry name" value="Thiosulfate_ST/Rhodanese-like"/>
</dbReference>
<keyword evidence="1" id="KW-0732">Signal</keyword>
<dbReference type="PANTHER" id="PTHR45431:SF3">
    <property type="entry name" value="RHODANESE-LIKE DOMAIN-CONTAINING PROTEIN 15, CHLOROPLASTIC"/>
    <property type="match status" value="1"/>
</dbReference>
<keyword evidence="3" id="KW-0808">Transferase</keyword>
<reference evidence="3 4" key="1">
    <citation type="submission" date="2018-06" db="EMBL/GenBank/DDBJ databases">
        <title>Genomic Encyclopedia of Archaeal and Bacterial Type Strains, Phase II (KMG-II): from individual species to whole genera.</title>
        <authorList>
            <person name="Goeker M."/>
        </authorList>
    </citation>
    <scope>NUCLEOTIDE SEQUENCE [LARGE SCALE GENOMIC DNA]</scope>
    <source>
        <strain evidence="3 4">DSM 12408</strain>
    </source>
</reference>
<dbReference type="AlphaFoldDB" id="A0A327S6X5"/>
<keyword evidence="4" id="KW-1185">Reference proteome</keyword>
<dbReference type="Pfam" id="PF00581">
    <property type="entry name" value="Rhodanese"/>
    <property type="match status" value="1"/>
</dbReference>
<dbReference type="PROSITE" id="PS50206">
    <property type="entry name" value="RHODANESE_3"/>
    <property type="match status" value="1"/>
</dbReference>
<dbReference type="GO" id="GO:0016740">
    <property type="term" value="F:transferase activity"/>
    <property type="evidence" value="ECO:0007669"/>
    <property type="project" value="UniProtKB-KW"/>
</dbReference>
<sequence length="120" mass="13679">MKTFILTIMLFGASLLAQAQQDDRIHILEVTTFKDSIAQAKVQLIDVRTPEEFEAGHIETALNIDFFSEQFNADFEKLEKDKPVYIYCKSGNRSGQAAKKLAEMGFEMIYDLKGGFLNYQ</sequence>
<comment type="caution">
    <text evidence="3">The sequence shown here is derived from an EMBL/GenBank/DDBJ whole genome shotgun (WGS) entry which is preliminary data.</text>
</comment>
<evidence type="ECO:0000256" key="1">
    <source>
        <dbReference type="SAM" id="SignalP"/>
    </source>
</evidence>
<evidence type="ECO:0000259" key="2">
    <source>
        <dbReference type="PROSITE" id="PS50206"/>
    </source>
</evidence>
<dbReference type="Gene3D" id="3.40.250.10">
    <property type="entry name" value="Rhodanese-like domain"/>
    <property type="match status" value="1"/>
</dbReference>
<protein>
    <submittedName>
        <fullName evidence="3">Rhodanese-related sulfurtransferase</fullName>
    </submittedName>
</protein>
<evidence type="ECO:0000313" key="3">
    <source>
        <dbReference type="EMBL" id="RAJ24776.1"/>
    </source>
</evidence>